<dbReference type="Gene3D" id="1.10.1330.10">
    <property type="entry name" value="Dockerin domain"/>
    <property type="match status" value="1"/>
</dbReference>
<organism evidence="1 2">
    <name type="scientific">Candidatus Roizmanbacteria bacterium CG_4_9_14_0_2_um_filter_39_13</name>
    <dbReference type="NCBI Taxonomy" id="1974839"/>
    <lineage>
        <taxon>Bacteria</taxon>
        <taxon>Candidatus Roizmaniibacteriota</taxon>
    </lineage>
</organism>
<reference evidence="2" key="1">
    <citation type="submission" date="2017-09" db="EMBL/GenBank/DDBJ databases">
        <title>Depth-based differentiation of microbial function through sediment-hosted aquifers and enrichment of novel symbionts in the deep terrestrial subsurface.</title>
        <authorList>
            <person name="Probst A.J."/>
            <person name="Ladd B."/>
            <person name="Jarett J.K."/>
            <person name="Geller-Mcgrath D.E."/>
            <person name="Sieber C.M.K."/>
            <person name="Emerson J.B."/>
            <person name="Anantharaman K."/>
            <person name="Thomas B.C."/>
            <person name="Malmstrom R."/>
            <person name="Stieglmeier M."/>
            <person name="Klingl A."/>
            <person name="Woyke T."/>
            <person name="Ryan C.M."/>
            <person name="Banfield J.F."/>
        </authorList>
    </citation>
    <scope>NUCLEOTIDE SEQUENCE [LARGE SCALE GENOMIC DNA]</scope>
</reference>
<evidence type="ECO:0000313" key="1">
    <source>
        <dbReference type="EMBL" id="PJC32358.1"/>
    </source>
</evidence>
<accession>A0A2M8EZB6</accession>
<protein>
    <recommendedName>
        <fullName evidence="3">Dockerin domain-containing protein</fullName>
    </recommendedName>
</protein>
<dbReference type="InterPro" id="IPR050708">
    <property type="entry name" value="T6SS_VgrG/RHS"/>
</dbReference>
<dbReference type="PROSITE" id="PS00018">
    <property type="entry name" value="EF_HAND_1"/>
    <property type="match status" value="1"/>
</dbReference>
<evidence type="ECO:0008006" key="3">
    <source>
        <dbReference type="Google" id="ProtNLM"/>
    </source>
</evidence>
<gene>
    <name evidence="1" type="ORF">CO051_03355</name>
</gene>
<dbReference type="EMBL" id="PFSC01000093">
    <property type="protein sequence ID" value="PJC32358.1"/>
    <property type="molecule type" value="Genomic_DNA"/>
</dbReference>
<dbReference type="GO" id="GO:0000272">
    <property type="term" value="P:polysaccharide catabolic process"/>
    <property type="evidence" value="ECO:0007669"/>
    <property type="project" value="InterPro"/>
</dbReference>
<comment type="caution">
    <text evidence="1">The sequence shown here is derived from an EMBL/GenBank/DDBJ whole genome shotgun (WGS) entry which is preliminary data.</text>
</comment>
<dbReference type="PANTHER" id="PTHR32305">
    <property type="match status" value="1"/>
</dbReference>
<dbReference type="InterPro" id="IPR018247">
    <property type="entry name" value="EF_Hand_1_Ca_BS"/>
</dbReference>
<dbReference type="Gene3D" id="2.180.10.10">
    <property type="entry name" value="RHS repeat-associated core"/>
    <property type="match status" value="1"/>
</dbReference>
<dbReference type="Proteomes" id="UP000231383">
    <property type="component" value="Unassembled WGS sequence"/>
</dbReference>
<dbReference type="InterPro" id="IPR036439">
    <property type="entry name" value="Dockerin_dom_sf"/>
</dbReference>
<evidence type="ECO:0000313" key="2">
    <source>
        <dbReference type="Proteomes" id="UP000231383"/>
    </source>
</evidence>
<sequence>MVTVSADAVGDLDSQSQERLCDVGQDKGKKIAQKLFFENRENTLKQLPKYSEDANGARTSYKFDEYARVTEVYSPKLDKPNESLNFPSQQAFYYDSTTPMRTRTQVKTLLPDNSEVIMVSDSFMDGFGNPYQTVNYNNIDKDGEYALVYYQTFNGIGQVTSKVTNIPVRDLKSEGSPKLVEISVLGERRGLANIEQTTYDYFSRPVEVKITAGGEGASVSPKVTRTSYNGYEVNAFDVVNNQVKRVMDGLGREVKTVNYLCETSDSNCTQNNGKPIETNTTYDILGNPLEIKDSNGIALKTVLYNTVSMPLQITDVDRGISKMYYDDYGRAQKTVDAKGTRAETQYDGFGRVLVNSVFSGNNAVRITTNEYDTDKIGALYKTTLNGMLPVHGTKLVQEVTTTSNYAGAPLESTTTTLDVSAYEKGQLTYITKVDNNAYSQTGLLINTTSRLKDTNEILDDISYSYHKDLELKALTDNTIKKPILNNIISDYKGQILSYTLGLGDNPLTTTNAYDNLSRLTEKKTILSKTSDLLDNLIYAYNDASNIRQTVQTDDPSTKSTITKSYTYDSFSRLKSVAGATSEEFKISDVGALTYKKEGSDLVESKFASDLIDSGISNPCSDALYTRLTGYKESENSCPYHALLLSTKNDKATAYLYDKNGNLIKEKNNDLTYKVYTYGVLDLPVKIEEFDGNKKSINLTKFMYGLGGQRIGKIGQTNAPDPNPTIDACPNFALGDANCDGLITNSDFDIWRSEFTTRGNEGATKISDFNQNGIVDNPDYEIWRQSRFPNN</sequence>
<name>A0A2M8EZB6_9BACT</name>
<dbReference type="PANTHER" id="PTHR32305:SF15">
    <property type="entry name" value="PROTEIN RHSA-RELATED"/>
    <property type="match status" value="1"/>
</dbReference>
<dbReference type="AlphaFoldDB" id="A0A2M8EZB6"/>
<proteinExistence type="predicted"/>
<dbReference type="SUPFAM" id="SSF63446">
    <property type="entry name" value="Type I dockerin domain"/>
    <property type="match status" value="1"/>
</dbReference>